<dbReference type="RefSeq" id="WP_111397611.1">
    <property type="nucleotide sequence ID" value="NZ_QKYU01000007.1"/>
</dbReference>
<dbReference type="EMBL" id="QKYU01000007">
    <property type="protein sequence ID" value="PZW47006.1"/>
    <property type="molecule type" value="Genomic_DNA"/>
</dbReference>
<name>A0A2W7J6U3_9PROT</name>
<sequence length="151" mass="16559">MAARRHTTTRRPVLAAAAAFLLPPNPVAAAERLAFDDLYSGWSVMGASFSPRLLALVGQEAALRGYMAPPLKAEADFFVLAREPMALCPFCSSDADWPVDIVVVYLRRQAQPTDPGTRIEVVGRVETGSWTDPDSGFVSQIRLRDARFRPL</sequence>
<dbReference type="Proteomes" id="UP000249688">
    <property type="component" value="Unassembled WGS sequence"/>
</dbReference>
<keyword evidence="1" id="KW-0732">Signal</keyword>
<organism evidence="2 3">
    <name type="scientific">Humitalea rosea</name>
    <dbReference type="NCBI Taxonomy" id="990373"/>
    <lineage>
        <taxon>Bacteria</taxon>
        <taxon>Pseudomonadati</taxon>
        <taxon>Pseudomonadota</taxon>
        <taxon>Alphaproteobacteria</taxon>
        <taxon>Acetobacterales</taxon>
        <taxon>Roseomonadaceae</taxon>
        <taxon>Humitalea</taxon>
    </lineage>
</organism>
<reference evidence="2 3" key="1">
    <citation type="submission" date="2018-06" db="EMBL/GenBank/DDBJ databases">
        <title>Genomic Encyclopedia of Archaeal and Bacterial Type Strains, Phase II (KMG-II): from individual species to whole genera.</title>
        <authorList>
            <person name="Goeker M."/>
        </authorList>
    </citation>
    <scope>NUCLEOTIDE SEQUENCE [LARGE SCALE GENOMIC DNA]</scope>
    <source>
        <strain evidence="2 3">DSM 24525</strain>
    </source>
</reference>
<accession>A0A2W7J6U3</accession>
<feature type="signal peptide" evidence="1">
    <location>
        <begin position="1"/>
        <end position="29"/>
    </location>
</feature>
<proteinExistence type="predicted"/>
<evidence type="ECO:0000313" key="2">
    <source>
        <dbReference type="EMBL" id="PZW47006.1"/>
    </source>
</evidence>
<dbReference type="OrthoDB" id="2583024at2"/>
<keyword evidence="3" id="KW-1185">Reference proteome</keyword>
<dbReference type="AlphaFoldDB" id="A0A2W7J6U3"/>
<feature type="chain" id="PRO_5016001122" description="DUF3299 domain-containing protein" evidence="1">
    <location>
        <begin position="30"/>
        <end position="151"/>
    </location>
</feature>
<evidence type="ECO:0000256" key="1">
    <source>
        <dbReference type="SAM" id="SignalP"/>
    </source>
</evidence>
<comment type="caution">
    <text evidence="2">The sequence shown here is derived from an EMBL/GenBank/DDBJ whole genome shotgun (WGS) entry which is preliminary data.</text>
</comment>
<gene>
    <name evidence="2" type="ORF">C8P66_10743</name>
</gene>
<evidence type="ECO:0008006" key="4">
    <source>
        <dbReference type="Google" id="ProtNLM"/>
    </source>
</evidence>
<protein>
    <recommendedName>
        <fullName evidence="4">DUF3299 domain-containing protein</fullName>
    </recommendedName>
</protein>
<evidence type="ECO:0000313" key="3">
    <source>
        <dbReference type="Proteomes" id="UP000249688"/>
    </source>
</evidence>